<name>A0A7J2S4B4_9EURY</name>
<dbReference type="InterPro" id="IPR036291">
    <property type="entry name" value="NAD(P)-bd_dom_sf"/>
</dbReference>
<dbReference type="EMBL" id="DRIE01000109">
    <property type="protein sequence ID" value="HEC57559.1"/>
    <property type="molecule type" value="Genomic_DNA"/>
</dbReference>
<dbReference type="Pfam" id="PF13380">
    <property type="entry name" value="CoA_binding_2"/>
    <property type="match status" value="1"/>
</dbReference>
<organism evidence="7">
    <name type="scientific">Candidatus Syntropharchaeum butanivorans</name>
    <dbReference type="NCBI Taxonomy" id="1839936"/>
    <lineage>
        <taxon>Archaea</taxon>
        <taxon>Methanobacteriati</taxon>
        <taxon>Methanobacteriota</taxon>
        <taxon>Stenosarchaea group</taxon>
        <taxon>Methanomicrobia</taxon>
        <taxon>Methanosarcinales</taxon>
        <taxon>ANME-2 cluster</taxon>
        <taxon>Candidatus Syntropharchaeum</taxon>
    </lineage>
</organism>
<sequence>MMIKGIFDPAILVVIGASRSRDYYFLRCHKNFKGRLYAVNPNEKEGSEVISGVRFYKSVLDIPEDKIDFAIIEVPRERVPEVIEDCGKKGVEYATVFASGYSELGTEDGIRAERELVDLARRVGVKVIGPNCMGIYHPAKGMSFRFDLSMEPGEVSFISQSGGHALNFSILGNMYGIRFDKVVSYGNGAMIDSTDLIEYLMDDPSTKILAAYIEGVKDGKRFMRLLRRATRIKPVIIWKGGVTGAGAAAVASHTGALAGDVRIWEAALRQAGVIRVNSMEDLIDTTLAFSMSPLPEGKRVAVVSISGGQCVVLTDTASRYGFEIPMFDKETKDNLSKILPSVGTNIKNPIDGAEAWANPDIAEETIRLAMEDENIDSVLVEVTTHYMLHLLVRSEVSIESLYRMLRELKNRSRKPFFVVLSPSNYEYERRELERKLIEGRVPVFPSFERAVKALRNLLYYKEMGGTPVHG</sequence>
<evidence type="ECO:0000259" key="6">
    <source>
        <dbReference type="SMART" id="SM00881"/>
    </source>
</evidence>
<dbReference type="InterPro" id="IPR016102">
    <property type="entry name" value="Succinyl-CoA_synth-like"/>
</dbReference>
<dbReference type="PANTHER" id="PTHR43334">
    <property type="entry name" value="ACETATE--COA LIGASE [ADP-FORMING]"/>
    <property type="match status" value="1"/>
</dbReference>
<dbReference type="Proteomes" id="UP000885936">
    <property type="component" value="Unassembled WGS sequence"/>
</dbReference>
<comment type="catalytic activity">
    <reaction evidence="1">
        <text>acetate + ATP + CoA = acetyl-CoA + ADP + phosphate</text>
        <dbReference type="Rhea" id="RHEA:15081"/>
        <dbReference type="ChEBI" id="CHEBI:30089"/>
        <dbReference type="ChEBI" id="CHEBI:30616"/>
        <dbReference type="ChEBI" id="CHEBI:43474"/>
        <dbReference type="ChEBI" id="CHEBI:57287"/>
        <dbReference type="ChEBI" id="CHEBI:57288"/>
        <dbReference type="ChEBI" id="CHEBI:456216"/>
        <dbReference type="EC" id="6.2.1.13"/>
    </reaction>
</comment>
<accession>A0A7J2S4B4</accession>
<dbReference type="SUPFAM" id="SSF52210">
    <property type="entry name" value="Succinyl-CoA synthetase domains"/>
    <property type="match status" value="2"/>
</dbReference>
<evidence type="ECO:0000256" key="5">
    <source>
        <dbReference type="ARBA" id="ARBA00022840"/>
    </source>
</evidence>
<reference evidence="7" key="1">
    <citation type="journal article" date="2020" name="mSystems">
        <title>Genome- and Community-Level Interaction Insights into Carbon Utilization and Element Cycling Functions of Hydrothermarchaeota in Hydrothermal Sediment.</title>
        <authorList>
            <person name="Zhou Z."/>
            <person name="Liu Y."/>
            <person name="Xu W."/>
            <person name="Pan J."/>
            <person name="Luo Z.H."/>
            <person name="Li M."/>
        </authorList>
    </citation>
    <scope>NUCLEOTIDE SEQUENCE [LARGE SCALE GENOMIC DNA]</scope>
    <source>
        <strain evidence="7">HyVt-386</strain>
    </source>
</reference>
<dbReference type="GO" id="GO:0043758">
    <property type="term" value="F:acetate-CoA ligase (ADP-forming) activity"/>
    <property type="evidence" value="ECO:0007669"/>
    <property type="project" value="UniProtKB-EC"/>
</dbReference>
<keyword evidence="4" id="KW-0547">Nucleotide-binding</keyword>
<dbReference type="InterPro" id="IPR032875">
    <property type="entry name" value="Succ_CoA_lig_flav_dom"/>
</dbReference>
<dbReference type="InterPro" id="IPR003781">
    <property type="entry name" value="CoA-bd"/>
</dbReference>
<dbReference type="EC" id="6.2.1.13" evidence="2"/>
<dbReference type="SUPFAM" id="SSF51735">
    <property type="entry name" value="NAD(P)-binding Rossmann-fold domains"/>
    <property type="match status" value="1"/>
</dbReference>
<dbReference type="Gene3D" id="3.40.50.261">
    <property type="entry name" value="Succinyl-CoA synthetase domains"/>
    <property type="match status" value="2"/>
</dbReference>
<evidence type="ECO:0000313" key="7">
    <source>
        <dbReference type="EMBL" id="HEC57559.1"/>
    </source>
</evidence>
<comment type="caution">
    <text evidence="7">The sequence shown here is derived from an EMBL/GenBank/DDBJ whole genome shotgun (WGS) entry which is preliminary data.</text>
</comment>
<evidence type="ECO:0000256" key="1">
    <source>
        <dbReference type="ARBA" id="ARBA00001619"/>
    </source>
</evidence>
<keyword evidence="5" id="KW-0067">ATP-binding</keyword>
<dbReference type="InterPro" id="IPR051538">
    <property type="entry name" value="Acyl-CoA_Synth/Transferase"/>
</dbReference>
<evidence type="ECO:0000256" key="4">
    <source>
        <dbReference type="ARBA" id="ARBA00022741"/>
    </source>
</evidence>
<dbReference type="GO" id="GO:0005524">
    <property type="term" value="F:ATP binding"/>
    <property type="evidence" value="ECO:0007669"/>
    <property type="project" value="UniProtKB-KW"/>
</dbReference>
<proteinExistence type="predicted"/>
<dbReference type="AlphaFoldDB" id="A0A7J2S4B4"/>
<protein>
    <recommendedName>
        <fullName evidence="2">acetate--CoA ligase (ADP-forming)</fullName>
        <ecNumber evidence="2">6.2.1.13</ecNumber>
    </recommendedName>
</protein>
<feature type="domain" description="CoA-binding" evidence="6">
    <location>
        <begin position="6"/>
        <end position="101"/>
    </location>
</feature>
<dbReference type="Pfam" id="PF13607">
    <property type="entry name" value="Succ_CoA_lig"/>
    <property type="match status" value="1"/>
</dbReference>
<evidence type="ECO:0000256" key="2">
    <source>
        <dbReference type="ARBA" id="ARBA00012957"/>
    </source>
</evidence>
<gene>
    <name evidence="7" type="ORF">ENI32_06745</name>
</gene>
<dbReference type="PANTHER" id="PTHR43334:SF1">
    <property type="entry name" value="3-HYDROXYPROPIONATE--COA LIGASE [ADP-FORMING]"/>
    <property type="match status" value="1"/>
</dbReference>
<keyword evidence="3" id="KW-0436">Ligase</keyword>
<dbReference type="SMART" id="SM00881">
    <property type="entry name" value="CoA_binding"/>
    <property type="match status" value="1"/>
</dbReference>
<evidence type="ECO:0000256" key="3">
    <source>
        <dbReference type="ARBA" id="ARBA00022598"/>
    </source>
</evidence>
<dbReference type="Gene3D" id="3.40.50.720">
    <property type="entry name" value="NAD(P)-binding Rossmann-like Domain"/>
    <property type="match status" value="1"/>
</dbReference>